<accession>A0AAJ1TJJ5</accession>
<reference evidence="1" key="1">
    <citation type="submission" date="2023-07" db="EMBL/GenBank/DDBJ databases">
        <title>Genomic Encyclopedia of Type Strains, Phase IV (KMG-IV): sequencing the most valuable type-strain genomes for metagenomic binning, comparative biology and taxonomic classification.</title>
        <authorList>
            <person name="Goeker M."/>
        </authorList>
    </citation>
    <scope>NUCLEOTIDE SEQUENCE</scope>
    <source>
        <strain evidence="1">DSM 19569</strain>
    </source>
</reference>
<evidence type="ECO:0000313" key="1">
    <source>
        <dbReference type="EMBL" id="MDQ0541846.1"/>
    </source>
</evidence>
<sequence length="69" mass="7355">MGDDVAALLLALATENAELRAQLAAAQDMLMETAIDAGHLHARIESVQAERDAWRAEAERLGRPNTGTG</sequence>
<organism evidence="1 3">
    <name type="scientific">Methylobacterium brachiatum</name>
    <dbReference type="NCBI Taxonomy" id="269660"/>
    <lineage>
        <taxon>Bacteria</taxon>
        <taxon>Pseudomonadati</taxon>
        <taxon>Pseudomonadota</taxon>
        <taxon>Alphaproteobacteria</taxon>
        <taxon>Hyphomicrobiales</taxon>
        <taxon>Methylobacteriaceae</taxon>
        <taxon>Methylobacterium</taxon>
    </lineage>
</organism>
<dbReference type="RefSeq" id="WP_091864281.1">
    <property type="nucleotide sequence ID" value="NZ_CP033231.1"/>
</dbReference>
<dbReference type="GeneID" id="90834601"/>
<comment type="caution">
    <text evidence="1">The sequence shown here is derived from an EMBL/GenBank/DDBJ whole genome shotgun (WGS) entry which is preliminary data.</text>
</comment>
<dbReference type="Proteomes" id="UP001223420">
    <property type="component" value="Unassembled WGS sequence"/>
</dbReference>
<gene>
    <name evidence="2" type="ORF">ABS770_03430</name>
    <name evidence="1" type="ORF">QO001_000754</name>
</gene>
<protein>
    <submittedName>
        <fullName evidence="1">Uncharacterized protein</fullName>
    </submittedName>
</protein>
<dbReference type="AlphaFoldDB" id="A0AAJ1TJJ5"/>
<proteinExistence type="predicted"/>
<evidence type="ECO:0000313" key="3">
    <source>
        <dbReference type="Proteomes" id="UP001223420"/>
    </source>
</evidence>
<evidence type="ECO:0000313" key="4">
    <source>
        <dbReference type="Proteomes" id="UP001432995"/>
    </source>
</evidence>
<dbReference type="Proteomes" id="UP001432995">
    <property type="component" value="Unassembled WGS sequence"/>
</dbReference>
<name>A0AAJ1TJJ5_9HYPH</name>
<dbReference type="EMBL" id="JBELQD010000001">
    <property type="protein sequence ID" value="MER2287299.1"/>
    <property type="molecule type" value="Genomic_DNA"/>
</dbReference>
<evidence type="ECO:0000313" key="2">
    <source>
        <dbReference type="EMBL" id="MER2287299.1"/>
    </source>
</evidence>
<keyword evidence="4" id="KW-1185">Reference proteome</keyword>
<dbReference type="EMBL" id="JAUSWL010000001">
    <property type="protein sequence ID" value="MDQ0541846.1"/>
    <property type="molecule type" value="Genomic_DNA"/>
</dbReference>
<reference evidence="2" key="2">
    <citation type="submission" date="2024-06" db="EMBL/GenBank/DDBJ databases">
        <authorList>
            <person name="Campbell A.G."/>
        </authorList>
    </citation>
    <scope>NUCLEOTIDE SEQUENCE</scope>
    <source>
        <strain evidence="2">EM17</strain>
    </source>
</reference>